<feature type="repeat" description="Lumazine-binding" evidence="9">
    <location>
        <begin position="138"/>
        <end position="234"/>
    </location>
</feature>
<keyword evidence="8" id="KW-0677">Repeat</keyword>
<comment type="catalytic activity">
    <reaction evidence="1">
        <text>2 6,7-dimethyl-8-(1-D-ribityl)lumazine + H(+) = 5-amino-6-(D-ribitylamino)uracil + riboflavin</text>
        <dbReference type="Rhea" id="RHEA:20772"/>
        <dbReference type="ChEBI" id="CHEBI:15378"/>
        <dbReference type="ChEBI" id="CHEBI:15934"/>
        <dbReference type="ChEBI" id="CHEBI:57986"/>
        <dbReference type="ChEBI" id="CHEBI:58201"/>
        <dbReference type="EC" id="2.5.1.9"/>
    </reaction>
</comment>
<name>A0AA38Y2L0_9EURO</name>
<dbReference type="PIRSF" id="PIRSF000498">
    <property type="entry name" value="Riboflavin_syn_A"/>
    <property type="match status" value="1"/>
</dbReference>
<reference evidence="11" key="1">
    <citation type="submission" date="2022-10" db="EMBL/GenBank/DDBJ databases">
        <title>Culturing micro-colonial fungi from biological soil crusts in the Mojave desert and describing Neophaeococcomyces mojavensis, and introducing the new genera and species Taxawa tesnikishii.</title>
        <authorList>
            <person name="Kurbessoian T."/>
            <person name="Stajich J.E."/>
        </authorList>
    </citation>
    <scope>NUCLEOTIDE SEQUENCE</scope>
    <source>
        <strain evidence="11">TK_35</strain>
    </source>
</reference>
<evidence type="ECO:0000256" key="8">
    <source>
        <dbReference type="ARBA" id="ARBA00022737"/>
    </source>
</evidence>
<evidence type="ECO:0000259" key="10">
    <source>
        <dbReference type="PROSITE" id="PS51177"/>
    </source>
</evidence>
<dbReference type="NCBIfam" id="NF009566">
    <property type="entry name" value="PRK13020.1"/>
    <property type="match status" value="1"/>
</dbReference>
<accession>A0AA38Y2L0</accession>
<dbReference type="InterPro" id="IPR001783">
    <property type="entry name" value="Lumazine-bd"/>
</dbReference>
<dbReference type="CDD" id="cd00402">
    <property type="entry name" value="Riboflavin_synthase_like"/>
    <property type="match status" value="1"/>
</dbReference>
<evidence type="ECO:0000256" key="6">
    <source>
        <dbReference type="ARBA" id="ARBA00022619"/>
    </source>
</evidence>
<evidence type="ECO:0000313" key="11">
    <source>
        <dbReference type="EMBL" id="KAJ9632673.1"/>
    </source>
</evidence>
<dbReference type="NCBIfam" id="TIGR00187">
    <property type="entry name" value="ribE"/>
    <property type="match status" value="1"/>
</dbReference>
<dbReference type="Pfam" id="PF00677">
    <property type="entry name" value="Lum_binding"/>
    <property type="match status" value="2"/>
</dbReference>
<dbReference type="InterPro" id="IPR023366">
    <property type="entry name" value="ATP_synth_asu-like_sf"/>
</dbReference>
<keyword evidence="6" id="KW-0686">Riboflavin biosynthesis</keyword>
<evidence type="ECO:0000256" key="5">
    <source>
        <dbReference type="ARBA" id="ARBA00013950"/>
    </source>
</evidence>
<evidence type="ECO:0000256" key="1">
    <source>
        <dbReference type="ARBA" id="ARBA00000968"/>
    </source>
</evidence>
<gene>
    <name evidence="11" type="ORF">H2204_007760</name>
</gene>
<feature type="domain" description="Lumazine-binding" evidence="10">
    <location>
        <begin position="41"/>
        <end position="137"/>
    </location>
</feature>
<feature type="repeat" description="Lumazine-binding" evidence="9">
    <location>
        <begin position="41"/>
        <end position="137"/>
    </location>
</feature>
<dbReference type="PANTHER" id="PTHR21098">
    <property type="entry name" value="RIBOFLAVIN SYNTHASE ALPHA CHAIN"/>
    <property type="match status" value="1"/>
</dbReference>
<sequence>MPEPTVIVRMKEDGATGPLRPCARLFALRRFSLTFRGERYLFTGIIEGVGRLAARESIGGDVRFTFNVGNLPFDNVQMGESIAINGVCLTVIAFDAGSFQADASTETLGLTTLGQLAEGAVINLERAMRPTDRLGGHLVSGHVDGLGQVLSIHEDARAQRWRFAAPAALRRYIAKKGSICVDGVSLTVNEVDGEGFEVALIPHTVANTAFSATGVGSAINLEIDLVARYVERLLGEGARA</sequence>
<dbReference type="GO" id="GO:0009231">
    <property type="term" value="P:riboflavin biosynthetic process"/>
    <property type="evidence" value="ECO:0007669"/>
    <property type="project" value="UniProtKB-KW"/>
</dbReference>
<proteinExistence type="predicted"/>
<dbReference type="EC" id="2.5.1.9" evidence="4"/>
<organism evidence="11">
    <name type="scientific">Knufia peltigerae</name>
    <dbReference type="NCBI Taxonomy" id="1002370"/>
    <lineage>
        <taxon>Eukaryota</taxon>
        <taxon>Fungi</taxon>
        <taxon>Dikarya</taxon>
        <taxon>Ascomycota</taxon>
        <taxon>Pezizomycotina</taxon>
        <taxon>Eurotiomycetes</taxon>
        <taxon>Chaetothyriomycetidae</taxon>
        <taxon>Chaetothyriales</taxon>
        <taxon>Trichomeriaceae</taxon>
        <taxon>Knufia</taxon>
    </lineage>
</organism>
<evidence type="ECO:0000256" key="9">
    <source>
        <dbReference type="PROSITE-ProRule" id="PRU00524"/>
    </source>
</evidence>
<dbReference type="InterPro" id="IPR026017">
    <property type="entry name" value="Lumazine-bd_dom"/>
</dbReference>
<dbReference type="PROSITE" id="PS51177">
    <property type="entry name" value="LUMAZINE_BIND"/>
    <property type="match status" value="2"/>
</dbReference>
<keyword evidence="7" id="KW-0808">Transferase</keyword>
<dbReference type="FunFam" id="2.40.30.20:FF:000004">
    <property type="entry name" value="Riboflavin synthase, alpha subunit"/>
    <property type="match status" value="1"/>
</dbReference>
<evidence type="ECO:0000256" key="4">
    <source>
        <dbReference type="ARBA" id="ARBA00012827"/>
    </source>
</evidence>
<dbReference type="EMBL" id="JAPDRN010000054">
    <property type="protein sequence ID" value="KAJ9632673.1"/>
    <property type="molecule type" value="Genomic_DNA"/>
</dbReference>
<evidence type="ECO:0000256" key="2">
    <source>
        <dbReference type="ARBA" id="ARBA00002803"/>
    </source>
</evidence>
<dbReference type="Gene3D" id="2.40.30.20">
    <property type="match status" value="2"/>
</dbReference>
<evidence type="ECO:0000256" key="3">
    <source>
        <dbReference type="ARBA" id="ARBA00004887"/>
    </source>
</evidence>
<dbReference type="PANTHER" id="PTHR21098:SF12">
    <property type="entry name" value="RIBOFLAVIN SYNTHASE"/>
    <property type="match status" value="1"/>
</dbReference>
<protein>
    <recommendedName>
        <fullName evidence="5">Riboflavin synthase</fullName>
        <ecNumber evidence="4">2.5.1.9</ecNumber>
    </recommendedName>
</protein>
<dbReference type="GO" id="GO:0004746">
    <property type="term" value="F:riboflavin synthase activity"/>
    <property type="evidence" value="ECO:0007669"/>
    <property type="project" value="UniProtKB-EC"/>
</dbReference>
<dbReference type="SUPFAM" id="SSF63380">
    <property type="entry name" value="Riboflavin synthase domain-like"/>
    <property type="match status" value="2"/>
</dbReference>
<comment type="caution">
    <text evidence="11">The sequence shown here is derived from an EMBL/GenBank/DDBJ whole genome shotgun (WGS) entry which is preliminary data.</text>
</comment>
<comment type="function">
    <text evidence="2">Catalyzes the dismutation of two molecules of 6,7-dimethyl-8-ribityllumazine, resulting in the formation of riboflavin and 5-amino-6-(D-ribitylamino)uracil.</text>
</comment>
<dbReference type="AlphaFoldDB" id="A0AA38Y2L0"/>
<feature type="domain" description="Lumazine-binding" evidence="10">
    <location>
        <begin position="138"/>
        <end position="234"/>
    </location>
</feature>
<evidence type="ECO:0000256" key="7">
    <source>
        <dbReference type="ARBA" id="ARBA00022679"/>
    </source>
</evidence>
<dbReference type="NCBIfam" id="NF006767">
    <property type="entry name" value="PRK09289.1"/>
    <property type="match status" value="1"/>
</dbReference>
<dbReference type="InterPro" id="IPR017938">
    <property type="entry name" value="Riboflavin_synthase-like_b-brl"/>
</dbReference>
<comment type="pathway">
    <text evidence="3">Cofactor biosynthesis; riboflavin biosynthesis; riboflavin from 2-hydroxy-3-oxobutyl phosphate and 5-amino-6-(D-ribitylamino)uracil: step 2/2.</text>
</comment>
<dbReference type="FunFam" id="2.40.30.20:FF:000003">
    <property type="entry name" value="Riboflavin synthase, alpha subunit"/>
    <property type="match status" value="1"/>
</dbReference>